<keyword evidence="3" id="KW-1185">Reference proteome</keyword>
<evidence type="ECO:0000313" key="3">
    <source>
        <dbReference type="Proteomes" id="UP000238605"/>
    </source>
</evidence>
<dbReference type="Gene3D" id="3.30.450.40">
    <property type="match status" value="1"/>
</dbReference>
<organism evidence="2 3">
    <name type="scientific">Caldimonas caldifontis</name>
    <dbReference type="NCBI Taxonomy" id="1452508"/>
    <lineage>
        <taxon>Bacteria</taxon>
        <taxon>Pseudomonadati</taxon>
        <taxon>Pseudomonadota</taxon>
        <taxon>Betaproteobacteria</taxon>
        <taxon>Burkholderiales</taxon>
        <taxon>Sphaerotilaceae</taxon>
        <taxon>Caldimonas</taxon>
    </lineage>
</organism>
<dbReference type="EMBL" id="PSNX01000003">
    <property type="protein sequence ID" value="PPE67254.1"/>
    <property type="molecule type" value="Genomic_DNA"/>
</dbReference>
<accession>A0A2S5SWY5</accession>
<dbReference type="InterPro" id="IPR003018">
    <property type="entry name" value="GAF"/>
</dbReference>
<sequence length="199" mass="21839">MSLFQLYKNEDLSVVVSELLIATADSTDPLVDGSVNEVLAALRERLGMDVVFVGEMVNGQRVFRFVDRTPDAPALQAGSANPVEETFCQRIVDGRLPQLIQDVAALPAGTDLPSSPIRVGAHLSTPIVLKDGRTFGTLCCFSQAPSPRLQQKDLQLLQQCAQLVARKLELAESKGVRDPVPNWSLEPMEPYESKVWRLP</sequence>
<dbReference type="OrthoDB" id="9813903at2"/>
<dbReference type="RefSeq" id="WP_104301064.1">
    <property type="nucleotide sequence ID" value="NZ_PSNX01000003.1"/>
</dbReference>
<gene>
    <name evidence="2" type="ORF">C1704_03535</name>
</gene>
<evidence type="ECO:0000313" key="2">
    <source>
        <dbReference type="EMBL" id="PPE67254.1"/>
    </source>
</evidence>
<dbReference type="InterPro" id="IPR029016">
    <property type="entry name" value="GAF-like_dom_sf"/>
</dbReference>
<dbReference type="Pfam" id="PF01590">
    <property type="entry name" value="GAF"/>
    <property type="match status" value="1"/>
</dbReference>
<dbReference type="Proteomes" id="UP000238605">
    <property type="component" value="Unassembled WGS sequence"/>
</dbReference>
<evidence type="ECO:0000259" key="1">
    <source>
        <dbReference type="SMART" id="SM00065"/>
    </source>
</evidence>
<reference evidence="2 3" key="1">
    <citation type="submission" date="2018-02" db="EMBL/GenBank/DDBJ databases">
        <title>Reclassifiation of [Polyangium] brachysporum DSM 7029 as Guopingzhaonella breviflexa gen. nov., sp. nov., a member of the family Comamonadaceae.</title>
        <authorList>
            <person name="Tang B."/>
        </authorList>
    </citation>
    <scope>NUCLEOTIDE SEQUENCE [LARGE SCALE GENOMIC DNA]</scope>
    <source>
        <strain evidence="2 3">BCRC 80649</strain>
    </source>
</reference>
<feature type="domain" description="GAF" evidence="1">
    <location>
        <begin position="30"/>
        <end position="178"/>
    </location>
</feature>
<comment type="caution">
    <text evidence="2">The sequence shown here is derived from an EMBL/GenBank/DDBJ whole genome shotgun (WGS) entry which is preliminary data.</text>
</comment>
<name>A0A2S5SWY5_9BURK</name>
<protein>
    <submittedName>
        <fullName evidence="2">Diguanylate cyclase</fullName>
    </submittedName>
</protein>
<proteinExistence type="predicted"/>
<dbReference type="SUPFAM" id="SSF55781">
    <property type="entry name" value="GAF domain-like"/>
    <property type="match status" value="1"/>
</dbReference>
<dbReference type="AlphaFoldDB" id="A0A2S5SWY5"/>
<dbReference type="SMART" id="SM00065">
    <property type="entry name" value="GAF"/>
    <property type="match status" value="1"/>
</dbReference>